<dbReference type="RefSeq" id="WP_197004911.1">
    <property type="nucleotide sequence ID" value="NZ_BONS01000017.1"/>
</dbReference>
<evidence type="ECO:0000256" key="2">
    <source>
        <dbReference type="ARBA" id="ARBA00023315"/>
    </source>
</evidence>
<protein>
    <submittedName>
        <fullName evidence="4">Ribosomal protein S18 acetylase RimI-like enzyme</fullName>
    </submittedName>
</protein>
<dbReference type="InterPro" id="IPR016181">
    <property type="entry name" value="Acyl_CoA_acyltransferase"/>
</dbReference>
<name>A0A8J7GCN3_9ACTN</name>
<keyword evidence="4" id="KW-0689">Ribosomal protein</keyword>
<gene>
    <name evidence="4" type="ORF">IW245_004317</name>
</gene>
<dbReference type="GO" id="GO:0016747">
    <property type="term" value="F:acyltransferase activity, transferring groups other than amino-acyl groups"/>
    <property type="evidence" value="ECO:0007669"/>
    <property type="project" value="InterPro"/>
</dbReference>
<keyword evidence="1" id="KW-0808">Transferase</keyword>
<feature type="domain" description="N-acetyltransferase" evidence="3">
    <location>
        <begin position="2"/>
        <end position="162"/>
    </location>
</feature>
<evidence type="ECO:0000313" key="5">
    <source>
        <dbReference type="Proteomes" id="UP000622552"/>
    </source>
</evidence>
<dbReference type="Gene3D" id="3.40.630.30">
    <property type="match status" value="1"/>
</dbReference>
<evidence type="ECO:0000259" key="3">
    <source>
        <dbReference type="PROSITE" id="PS51186"/>
    </source>
</evidence>
<dbReference type="Pfam" id="PF00583">
    <property type="entry name" value="Acetyltransf_1"/>
    <property type="match status" value="1"/>
</dbReference>
<keyword evidence="5" id="KW-1185">Reference proteome</keyword>
<accession>A0A8J7GCN3</accession>
<dbReference type="SUPFAM" id="SSF55729">
    <property type="entry name" value="Acyl-CoA N-acyltransferases (Nat)"/>
    <property type="match status" value="1"/>
</dbReference>
<reference evidence="4" key="1">
    <citation type="submission" date="2020-11" db="EMBL/GenBank/DDBJ databases">
        <title>Sequencing the genomes of 1000 actinobacteria strains.</title>
        <authorList>
            <person name="Klenk H.-P."/>
        </authorList>
    </citation>
    <scope>NUCLEOTIDE SEQUENCE</scope>
    <source>
        <strain evidence="4">DSM 45356</strain>
    </source>
</reference>
<comment type="caution">
    <text evidence="4">The sequence shown here is derived from an EMBL/GenBank/DDBJ whole genome shotgun (WGS) entry which is preliminary data.</text>
</comment>
<dbReference type="AlphaFoldDB" id="A0A8J7GCN3"/>
<evidence type="ECO:0000256" key="1">
    <source>
        <dbReference type="ARBA" id="ARBA00022679"/>
    </source>
</evidence>
<proteinExistence type="predicted"/>
<dbReference type="InterPro" id="IPR050832">
    <property type="entry name" value="Bact_Acetyltransf"/>
</dbReference>
<keyword evidence="2" id="KW-0012">Acyltransferase</keyword>
<sequence length="162" mass="17958">MMIIRDATPEDLPATVDLHVRTWQAAYRGLVPDAYLDAIDPAEWLAVQRGIIGTPGRYRILALIDREIVGFASFGDDREDPTVAEVYAIYVDPARQGHGVGRALMDEAVSRLAGRATRLWCAEGNAATRRFYERYGFVADGATKVFDRDGLSLPTLRYTLPA</sequence>
<evidence type="ECO:0000313" key="4">
    <source>
        <dbReference type="EMBL" id="MBG6138123.1"/>
    </source>
</evidence>
<dbReference type="Proteomes" id="UP000622552">
    <property type="component" value="Unassembled WGS sequence"/>
</dbReference>
<organism evidence="4 5">
    <name type="scientific">Longispora fulva</name>
    <dbReference type="NCBI Taxonomy" id="619741"/>
    <lineage>
        <taxon>Bacteria</taxon>
        <taxon>Bacillati</taxon>
        <taxon>Actinomycetota</taxon>
        <taxon>Actinomycetes</taxon>
        <taxon>Micromonosporales</taxon>
        <taxon>Micromonosporaceae</taxon>
        <taxon>Longispora</taxon>
    </lineage>
</organism>
<dbReference type="CDD" id="cd04301">
    <property type="entry name" value="NAT_SF"/>
    <property type="match status" value="1"/>
</dbReference>
<dbReference type="PANTHER" id="PTHR43877">
    <property type="entry name" value="AMINOALKYLPHOSPHONATE N-ACETYLTRANSFERASE-RELATED-RELATED"/>
    <property type="match status" value="1"/>
</dbReference>
<dbReference type="GO" id="GO:0005840">
    <property type="term" value="C:ribosome"/>
    <property type="evidence" value="ECO:0007669"/>
    <property type="project" value="UniProtKB-KW"/>
</dbReference>
<dbReference type="PROSITE" id="PS51186">
    <property type="entry name" value="GNAT"/>
    <property type="match status" value="1"/>
</dbReference>
<dbReference type="EMBL" id="JADOUF010000001">
    <property type="protein sequence ID" value="MBG6138123.1"/>
    <property type="molecule type" value="Genomic_DNA"/>
</dbReference>
<dbReference type="InterPro" id="IPR000182">
    <property type="entry name" value="GNAT_dom"/>
</dbReference>
<keyword evidence="4" id="KW-0687">Ribonucleoprotein</keyword>